<dbReference type="eggNOG" id="KOG1347">
    <property type="taxonomic scope" value="Eukaryota"/>
</dbReference>
<dbReference type="PANTHER" id="PTHR11206">
    <property type="entry name" value="MULTIDRUG RESISTANCE PROTEIN"/>
    <property type="match status" value="1"/>
</dbReference>
<dbReference type="InterPro" id="IPR002528">
    <property type="entry name" value="MATE_fam"/>
</dbReference>
<proteinExistence type="inferred from homology"/>
<evidence type="ECO:0008006" key="5">
    <source>
        <dbReference type="Google" id="ProtNLM"/>
    </source>
</evidence>
<accession>W1NJE8</accession>
<name>W1NJE8_AMBTC</name>
<sequence length="99" mass="10580">MFCVLIVVFNTKFALIFTSSIVILDAASKLAVLLGFTIMLNSVQPILSGVAVESGWQAIVAYINIGCYYLIGVPTGVLLGWVFKLGVLVSIDKSVLKIA</sequence>
<dbReference type="OMA" id="AKINAFW"/>
<dbReference type="GO" id="GO:0016020">
    <property type="term" value="C:membrane"/>
    <property type="evidence" value="ECO:0007669"/>
    <property type="project" value="InterPro"/>
</dbReference>
<dbReference type="Gramene" id="ERM95349">
    <property type="protein sequence ID" value="ERM95349"/>
    <property type="gene ID" value="AMTR_s00008p00179550"/>
</dbReference>
<dbReference type="GO" id="GO:0015297">
    <property type="term" value="F:antiporter activity"/>
    <property type="evidence" value="ECO:0007669"/>
    <property type="project" value="InterPro"/>
</dbReference>
<dbReference type="EMBL" id="KI397486">
    <property type="protein sequence ID" value="ERM95349.1"/>
    <property type="molecule type" value="Genomic_DNA"/>
</dbReference>
<keyword evidence="2" id="KW-0812">Transmembrane</keyword>
<dbReference type="HOGENOM" id="CLU_012893_2_4_1"/>
<feature type="transmembrane region" description="Helical" evidence="2">
    <location>
        <begin position="59"/>
        <end position="83"/>
    </location>
</feature>
<protein>
    <recommendedName>
        <fullName evidence="5">Protein DETOXIFICATION</fullName>
    </recommendedName>
</protein>
<keyword evidence="2" id="KW-0472">Membrane</keyword>
<evidence type="ECO:0000256" key="1">
    <source>
        <dbReference type="ARBA" id="ARBA00010199"/>
    </source>
</evidence>
<dbReference type="GO" id="GO:0042910">
    <property type="term" value="F:xenobiotic transmembrane transporter activity"/>
    <property type="evidence" value="ECO:0007669"/>
    <property type="project" value="InterPro"/>
</dbReference>
<evidence type="ECO:0000256" key="2">
    <source>
        <dbReference type="SAM" id="Phobius"/>
    </source>
</evidence>
<keyword evidence="4" id="KW-1185">Reference proteome</keyword>
<dbReference type="Proteomes" id="UP000017836">
    <property type="component" value="Unassembled WGS sequence"/>
</dbReference>
<comment type="similarity">
    <text evidence="1">Belongs to the multi antimicrobial extrusion (MATE) (TC 2.A.66.1) family.</text>
</comment>
<reference evidence="4" key="1">
    <citation type="journal article" date="2013" name="Science">
        <title>The Amborella genome and the evolution of flowering plants.</title>
        <authorList>
            <consortium name="Amborella Genome Project"/>
        </authorList>
    </citation>
    <scope>NUCLEOTIDE SEQUENCE [LARGE SCALE GENOMIC DNA]</scope>
</reference>
<dbReference type="Pfam" id="PF01554">
    <property type="entry name" value="MatE"/>
    <property type="match status" value="1"/>
</dbReference>
<feature type="transmembrane region" description="Helical" evidence="2">
    <location>
        <begin position="30"/>
        <end position="52"/>
    </location>
</feature>
<organism evidence="3 4">
    <name type="scientific">Amborella trichopoda</name>
    <dbReference type="NCBI Taxonomy" id="13333"/>
    <lineage>
        <taxon>Eukaryota</taxon>
        <taxon>Viridiplantae</taxon>
        <taxon>Streptophyta</taxon>
        <taxon>Embryophyta</taxon>
        <taxon>Tracheophyta</taxon>
        <taxon>Spermatophyta</taxon>
        <taxon>Magnoliopsida</taxon>
        <taxon>Amborellales</taxon>
        <taxon>Amborellaceae</taxon>
        <taxon>Amborella</taxon>
    </lineage>
</organism>
<evidence type="ECO:0000313" key="3">
    <source>
        <dbReference type="EMBL" id="ERM95349.1"/>
    </source>
</evidence>
<dbReference type="AlphaFoldDB" id="W1NJE8"/>
<keyword evidence="2" id="KW-1133">Transmembrane helix</keyword>
<gene>
    <name evidence="3" type="ORF">AMTR_s00008p00179550</name>
</gene>
<evidence type="ECO:0000313" key="4">
    <source>
        <dbReference type="Proteomes" id="UP000017836"/>
    </source>
</evidence>